<reference evidence="1" key="1">
    <citation type="journal article" date="2020" name="mSystems">
        <title>Genome- and Community-Level Interaction Insights into Carbon Utilization and Element Cycling Functions of Hydrothermarchaeota in Hydrothermal Sediment.</title>
        <authorList>
            <person name="Zhou Z."/>
            <person name="Liu Y."/>
            <person name="Xu W."/>
            <person name="Pan J."/>
            <person name="Luo Z.H."/>
            <person name="Li M."/>
        </authorList>
    </citation>
    <scope>NUCLEOTIDE SEQUENCE [LARGE SCALE GENOMIC DNA]</scope>
    <source>
        <strain evidence="1">SpSt-751</strain>
    </source>
</reference>
<dbReference type="EMBL" id="DTGA01000091">
    <property type="protein sequence ID" value="HGB30934.1"/>
    <property type="molecule type" value="Genomic_DNA"/>
</dbReference>
<dbReference type="AlphaFoldDB" id="A0A7C3WXK4"/>
<proteinExistence type="predicted"/>
<sequence>MIELHNMSYKDLWGLYKANISISEEAKNEIKRRRLLSALPPILNSLEPVKLTENQRKIYNMLVSSLPKNTEIILTNMIVKGGWTVYLTGEWEVIKSKIKMIAEQVKQELDEFGNCRVVILPYPKFDGLKVHYDRGLRCPYPEIPD</sequence>
<comment type="caution">
    <text evidence="1">The sequence shown here is derived from an EMBL/GenBank/DDBJ whole genome shotgun (WGS) entry which is preliminary data.</text>
</comment>
<gene>
    <name evidence="1" type="ORF">ENV35_03555</name>
</gene>
<organism evidence="1">
    <name type="scientific">Dictyoglomus turgidum</name>
    <dbReference type="NCBI Taxonomy" id="513050"/>
    <lineage>
        <taxon>Bacteria</taxon>
        <taxon>Pseudomonadati</taxon>
        <taxon>Dictyoglomota</taxon>
        <taxon>Dictyoglomia</taxon>
        <taxon>Dictyoglomales</taxon>
        <taxon>Dictyoglomaceae</taxon>
        <taxon>Dictyoglomus</taxon>
    </lineage>
</organism>
<name>A0A7C3WXK4_9BACT</name>
<protein>
    <submittedName>
        <fullName evidence="1">Uncharacterized protein</fullName>
    </submittedName>
</protein>
<accession>A0A7C3WXK4</accession>
<evidence type="ECO:0000313" key="1">
    <source>
        <dbReference type="EMBL" id="HGB30934.1"/>
    </source>
</evidence>